<dbReference type="SMR" id="A0A8T3A451"/>
<proteinExistence type="predicted"/>
<evidence type="ECO:0000256" key="1">
    <source>
        <dbReference type="SAM" id="MobiDB-lite"/>
    </source>
</evidence>
<reference evidence="2" key="1">
    <citation type="journal article" date="2022" name="Front. Genet.">
        <title>Chromosome-Scale Assembly of the Dendrobium nobile Genome Provides Insights Into the Molecular Mechanism of the Biosynthesis of the Medicinal Active Ingredient of Dendrobium.</title>
        <authorList>
            <person name="Xu Q."/>
            <person name="Niu S.-C."/>
            <person name="Li K.-L."/>
            <person name="Zheng P.-J."/>
            <person name="Zhang X.-J."/>
            <person name="Jia Y."/>
            <person name="Liu Y."/>
            <person name="Niu Y.-X."/>
            <person name="Yu L.-H."/>
            <person name="Chen D.-F."/>
            <person name="Zhang G.-Q."/>
        </authorList>
    </citation>
    <scope>NUCLEOTIDE SEQUENCE</scope>
    <source>
        <tissue evidence="2">Leaf</tissue>
    </source>
</reference>
<evidence type="ECO:0000313" key="3">
    <source>
        <dbReference type="Proteomes" id="UP000829196"/>
    </source>
</evidence>
<keyword evidence="3" id="KW-1185">Reference proteome</keyword>
<name>A0A8T3A451_DENNO</name>
<organism evidence="2 3">
    <name type="scientific">Dendrobium nobile</name>
    <name type="common">Orchid</name>
    <dbReference type="NCBI Taxonomy" id="94219"/>
    <lineage>
        <taxon>Eukaryota</taxon>
        <taxon>Viridiplantae</taxon>
        <taxon>Streptophyta</taxon>
        <taxon>Embryophyta</taxon>
        <taxon>Tracheophyta</taxon>
        <taxon>Spermatophyta</taxon>
        <taxon>Magnoliopsida</taxon>
        <taxon>Liliopsida</taxon>
        <taxon>Asparagales</taxon>
        <taxon>Orchidaceae</taxon>
        <taxon>Epidendroideae</taxon>
        <taxon>Malaxideae</taxon>
        <taxon>Dendrobiinae</taxon>
        <taxon>Dendrobium</taxon>
    </lineage>
</organism>
<feature type="region of interest" description="Disordered" evidence="1">
    <location>
        <begin position="110"/>
        <end position="154"/>
    </location>
</feature>
<dbReference type="EMBL" id="JAGYWB010000019">
    <property type="protein sequence ID" value="KAI0488912.1"/>
    <property type="molecule type" value="Genomic_DNA"/>
</dbReference>
<dbReference type="AlphaFoldDB" id="A0A8T3A451"/>
<dbReference type="OrthoDB" id="794700at2759"/>
<dbReference type="Proteomes" id="UP000829196">
    <property type="component" value="Unassembled WGS sequence"/>
</dbReference>
<protein>
    <submittedName>
        <fullName evidence="2">Uncharacterized protein</fullName>
    </submittedName>
</protein>
<sequence>MANAIINGGEVPPFSPIVTNLPFSHLSPSLSHSLNFSRTLALTHLLQMEREEDILLEAANALLLLSSGPPPDLPPHPLPPVAMTATSIENVFSLSVPSWGFRLRRSHDMGKLKRKQVEGPSPPTAEAATCGRRSPETPLDLGADSAASSSGSDGFPCFSEIRPFKRLRAGDTSVPEYDARLKLKRKKVEGPSTSTAVAATCGHRSPGTPIYLVAASIPSYSESDGFMCSSEMRPFKRLRTGETSVPGCDAHIKLKRKQVEGPSPSTAVAANCSHRSPRTPLDLGAAFDPSTSQSNGFPYSSDIHECGFRCNDGLKTGGRDDLRAVLLLVVYHLW</sequence>
<evidence type="ECO:0000313" key="2">
    <source>
        <dbReference type="EMBL" id="KAI0488912.1"/>
    </source>
</evidence>
<gene>
    <name evidence="2" type="ORF">KFK09_028751</name>
</gene>
<comment type="caution">
    <text evidence="2">The sequence shown here is derived from an EMBL/GenBank/DDBJ whole genome shotgun (WGS) entry which is preliminary data.</text>
</comment>
<feature type="compositionally biased region" description="Low complexity" evidence="1">
    <location>
        <begin position="139"/>
        <end position="154"/>
    </location>
</feature>
<accession>A0A8T3A451</accession>